<dbReference type="PANTHER" id="PTHR30193:SF37">
    <property type="entry name" value="INNER MEMBRANE ABC TRANSPORTER PERMEASE PROTEIN YCJO"/>
    <property type="match status" value="1"/>
</dbReference>
<proteinExistence type="inferred from homology"/>
<dbReference type="GO" id="GO:0055085">
    <property type="term" value="P:transmembrane transport"/>
    <property type="evidence" value="ECO:0007669"/>
    <property type="project" value="InterPro"/>
</dbReference>
<dbReference type="RefSeq" id="WP_131598736.1">
    <property type="nucleotide sequence ID" value="NZ_PSZO01000005.1"/>
</dbReference>
<dbReference type="EMBL" id="PSZO01000005">
    <property type="protein sequence ID" value="TCG11544.1"/>
    <property type="molecule type" value="Genomic_DNA"/>
</dbReference>
<evidence type="ECO:0000313" key="9">
    <source>
        <dbReference type="EMBL" id="TCG11544.1"/>
    </source>
</evidence>
<evidence type="ECO:0000256" key="6">
    <source>
        <dbReference type="ARBA" id="ARBA00023136"/>
    </source>
</evidence>
<feature type="transmembrane region" description="Helical" evidence="7">
    <location>
        <begin position="219"/>
        <end position="244"/>
    </location>
</feature>
<comment type="similarity">
    <text evidence="7">Belongs to the binding-protein-dependent transport system permease family.</text>
</comment>
<dbReference type="Gene3D" id="1.10.3720.10">
    <property type="entry name" value="MetI-like"/>
    <property type="match status" value="1"/>
</dbReference>
<dbReference type="SUPFAM" id="SSF161098">
    <property type="entry name" value="MetI-like"/>
    <property type="match status" value="1"/>
</dbReference>
<evidence type="ECO:0000259" key="8">
    <source>
        <dbReference type="PROSITE" id="PS50928"/>
    </source>
</evidence>
<dbReference type="AlphaFoldDB" id="A0A4R0XM03"/>
<dbReference type="PANTHER" id="PTHR30193">
    <property type="entry name" value="ABC TRANSPORTER PERMEASE PROTEIN"/>
    <property type="match status" value="1"/>
</dbReference>
<feature type="transmembrane region" description="Helical" evidence="7">
    <location>
        <begin position="102"/>
        <end position="126"/>
    </location>
</feature>
<dbReference type="CDD" id="cd06261">
    <property type="entry name" value="TM_PBP2"/>
    <property type="match status" value="1"/>
</dbReference>
<evidence type="ECO:0000256" key="7">
    <source>
        <dbReference type="RuleBase" id="RU363032"/>
    </source>
</evidence>
<dbReference type="Pfam" id="PF00528">
    <property type="entry name" value="BPD_transp_1"/>
    <property type="match status" value="1"/>
</dbReference>
<comment type="caution">
    <text evidence="9">The sequence shown here is derived from an EMBL/GenBank/DDBJ whole genome shotgun (WGS) entry which is preliminary data.</text>
</comment>
<dbReference type="PROSITE" id="PS50928">
    <property type="entry name" value="ABC_TM1"/>
    <property type="match status" value="1"/>
</dbReference>
<reference evidence="9 10" key="1">
    <citation type="submission" date="2018-02" db="EMBL/GenBank/DDBJ databases">
        <title>Mycoplasma marinum and Mycoplasma todarodis sp. nov., moderately halophilic and psychrotolerant mycoplasmas isolated from cephalopods.</title>
        <authorList>
            <person name="Viver T."/>
        </authorList>
    </citation>
    <scope>NUCLEOTIDE SEQUENCE [LARGE SCALE GENOMIC DNA]</scope>
    <source>
        <strain evidence="9 10">PE</strain>
    </source>
</reference>
<accession>A0A4R0XM03</accession>
<feature type="transmembrane region" description="Helical" evidence="7">
    <location>
        <begin position="35"/>
        <end position="66"/>
    </location>
</feature>
<feature type="transmembrane region" description="Helical" evidence="7">
    <location>
        <begin position="286"/>
        <end position="310"/>
    </location>
</feature>
<keyword evidence="3" id="KW-1003">Cell membrane</keyword>
<organism evidence="9 10">
    <name type="scientific">Mycoplasma marinum</name>
    <dbReference type="NCBI Taxonomy" id="1937190"/>
    <lineage>
        <taxon>Bacteria</taxon>
        <taxon>Bacillati</taxon>
        <taxon>Mycoplasmatota</taxon>
        <taxon>Mollicutes</taxon>
        <taxon>Mycoplasmataceae</taxon>
        <taxon>Mycoplasma</taxon>
    </lineage>
</organism>
<feature type="transmembrane region" description="Helical" evidence="7">
    <location>
        <begin position="174"/>
        <end position="198"/>
    </location>
</feature>
<keyword evidence="2 7" id="KW-0813">Transport</keyword>
<dbReference type="InterPro" id="IPR051393">
    <property type="entry name" value="ABC_transporter_permease"/>
</dbReference>
<dbReference type="InterPro" id="IPR000515">
    <property type="entry name" value="MetI-like"/>
</dbReference>
<evidence type="ECO:0000256" key="5">
    <source>
        <dbReference type="ARBA" id="ARBA00022989"/>
    </source>
</evidence>
<sequence>MLSDRKLIRNALKERVLIAEGATNSQIRRIKRKEALTASVFVATPIVIISIYVFLAFILAIILSFFSGNLDPSMKSIHYVGFGNWTKVFKDPMLGKAVKNTFLFASVTTAFNIVGALIITSILNLGKIKNKNFFLTIYFFPQVTSSIAAAIIFTKIIGKDGLFHLDLIKNPSDAMWIMIVSSIWGGISGGMITFNTAFSGIGNSQYEAAKVDGASAWQSFISITVPSLGPILAYTLITSVIGGMGVFDQAYVMALIGGNGRSVMTWSLLGFARIIPVKGAGMIPNVGLGVATLTFLGITIFGLTKIINIFKPIDRK</sequence>
<evidence type="ECO:0000256" key="2">
    <source>
        <dbReference type="ARBA" id="ARBA00022448"/>
    </source>
</evidence>
<gene>
    <name evidence="9" type="ORF">C4B24_01705</name>
</gene>
<feature type="domain" description="ABC transmembrane type-1" evidence="8">
    <location>
        <begin position="98"/>
        <end position="307"/>
    </location>
</feature>
<dbReference type="Proteomes" id="UP000294192">
    <property type="component" value="Unassembled WGS sequence"/>
</dbReference>
<keyword evidence="10" id="KW-1185">Reference proteome</keyword>
<keyword evidence="6 7" id="KW-0472">Membrane</keyword>
<dbReference type="GO" id="GO:0005886">
    <property type="term" value="C:plasma membrane"/>
    <property type="evidence" value="ECO:0007669"/>
    <property type="project" value="UniProtKB-SubCell"/>
</dbReference>
<feature type="transmembrane region" description="Helical" evidence="7">
    <location>
        <begin position="133"/>
        <end position="154"/>
    </location>
</feature>
<name>A0A4R0XM03_9MOLU</name>
<comment type="subcellular location">
    <subcellularLocation>
        <location evidence="1 7">Cell membrane</location>
        <topology evidence="1 7">Multi-pass membrane protein</topology>
    </subcellularLocation>
</comment>
<evidence type="ECO:0000256" key="1">
    <source>
        <dbReference type="ARBA" id="ARBA00004651"/>
    </source>
</evidence>
<evidence type="ECO:0000256" key="4">
    <source>
        <dbReference type="ARBA" id="ARBA00022692"/>
    </source>
</evidence>
<keyword evidence="5 7" id="KW-1133">Transmembrane helix</keyword>
<keyword evidence="4 7" id="KW-0812">Transmembrane</keyword>
<dbReference type="OrthoDB" id="9786413at2"/>
<evidence type="ECO:0000256" key="3">
    <source>
        <dbReference type="ARBA" id="ARBA00022475"/>
    </source>
</evidence>
<dbReference type="InterPro" id="IPR035906">
    <property type="entry name" value="MetI-like_sf"/>
</dbReference>
<evidence type="ECO:0000313" key="10">
    <source>
        <dbReference type="Proteomes" id="UP000294192"/>
    </source>
</evidence>
<protein>
    <recommendedName>
        <fullName evidence="8">ABC transmembrane type-1 domain-containing protein</fullName>
    </recommendedName>
</protein>